<proteinExistence type="predicted"/>
<dbReference type="EMBL" id="BARV01009365">
    <property type="protein sequence ID" value="GAI15392.1"/>
    <property type="molecule type" value="Genomic_DNA"/>
</dbReference>
<evidence type="ECO:0000313" key="2">
    <source>
        <dbReference type="EMBL" id="GAI15392.1"/>
    </source>
</evidence>
<keyword evidence="1" id="KW-0175">Coiled coil</keyword>
<organism evidence="2">
    <name type="scientific">marine sediment metagenome</name>
    <dbReference type="NCBI Taxonomy" id="412755"/>
    <lineage>
        <taxon>unclassified sequences</taxon>
        <taxon>metagenomes</taxon>
        <taxon>ecological metagenomes</taxon>
    </lineage>
</organism>
<feature type="coiled-coil region" evidence="1">
    <location>
        <begin position="31"/>
        <end position="87"/>
    </location>
</feature>
<reference evidence="2" key="1">
    <citation type="journal article" date="2014" name="Front. Microbiol.">
        <title>High frequency of phylogenetically diverse reductive dehalogenase-homologous genes in deep subseafloor sedimentary metagenomes.</title>
        <authorList>
            <person name="Kawai M."/>
            <person name="Futagami T."/>
            <person name="Toyoda A."/>
            <person name="Takaki Y."/>
            <person name="Nishi S."/>
            <person name="Hori S."/>
            <person name="Arai W."/>
            <person name="Tsubouchi T."/>
            <person name="Morono Y."/>
            <person name="Uchiyama I."/>
            <person name="Ito T."/>
            <person name="Fujiyama A."/>
            <person name="Inagaki F."/>
            <person name="Takami H."/>
        </authorList>
    </citation>
    <scope>NUCLEOTIDE SEQUENCE</scope>
    <source>
        <strain evidence="2">Expedition CK06-06</strain>
    </source>
</reference>
<name>X1L7T3_9ZZZZ</name>
<gene>
    <name evidence="2" type="ORF">S06H3_18500</name>
</gene>
<accession>X1L7T3</accession>
<comment type="caution">
    <text evidence="2">The sequence shown here is derived from an EMBL/GenBank/DDBJ whole genome shotgun (WGS) entry which is preliminary data.</text>
</comment>
<protein>
    <submittedName>
        <fullName evidence="2">Uncharacterized protein</fullName>
    </submittedName>
</protein>
<dbReference type="AlphaFoldDB" id="X1L7T3"/>
<evidence type="ECO:0000256" key="1">
    <source>
        <dbReference type="SAM" id="Coils"/>
    </source>
</evidence>
<sequence length="88" mass="10345">MEDKTAEEIKRHFDVVAEDLKDEIKLVAEGYSLLNEKVDEFRKENAEEHQEILSAVKFSYAELDHRIVALEEKFADIEKRVSHLETVR</sequence>